<dbReference type="InterPro" id="IPR011009">
    <property type="entry name" value="Kinase-like_dom_sf"/>
</dbReference>
<evidence type="ECO:0000313" key="3">
    <source>
        <dbReference type="EMBL" id="PGH01796.1"/>
    </source>
</evidence>
<dbReference type="STRING" id="1447883.A0A2B7WYB4"/>
<keyword evidence="1" id="KW-1133">Transmembrane helix</keyword>
<dbReference type="GO" id="GO:0004672">
    <property type="term" value="F:protein kinase activity"/>
    <property type="evidence" value="ECO:0007669"/>
    <property type="project" value="InterPro"/>
</dbReference>
<feature type="transmembrane region" description="Helical" evidence="1">
    <location>
        <begin position="196"/>
        <end position="213"/>
    </location>
</feature>
<dbReference type="GO" id="GO:0005524">
    <property type="term" value="F:ATP binding"/>
    <property type="evidence" value="ECO:0007669"/>
    <property type="project" value="InterPro"/>
</dbReference>
<keyword evidence="1" id="KW-0812">Transmembrane</keyword>
<gene>
    <name evidence="3" type="ORF">AJ80_08963</name>
</gene>
<dbReference type="AlphaFoldDB" id="A0A2B7WYB4"/>
<dbReference type="Gene3D" id="1.10.510.10">
    <property type="entry name" value="Transferase(Phosphotransferase) domain 1"/>
    <property type="match status" value="1"/>
</dbReference>
<evidence type="ECO:0000259" key="2">
    <source>
        <dbReference type="PROSITE" id="PS50011"/>
    </source>
</evidence>
<reference evidence="3 4" key="1">
    <citation type="submission" date="2017-10" db="EMBL/GenBank/DDBJ databases">
        <title>Comparative genomics in systemic dimorphic fungi from Ajellomycetaceae.</title>
        <authorList>
            <person name="Munoz J.F."/>
            <person name="Mcewen J.G."/>
            <person name="Clay O.K."/>
            <person name="Cuomo C.A."/>
        </authorList>
    </citation>
    <scope>NUCLEOTIDE SEQUENCE [LARGE SCALE GENOMIC DNA]</scope>
    <source>
        <strain evidence="3 4">UAMH7299</strain>
    </source>
</reference>
<dbReference type="Pfam" id="PF00069">
    <property type="entry name" value="Pkinase"/>
    <property type="match status" value="1"/>
</dbReference>
<comment type="caution">
    <text evidence="3">The sequence shown here is derived from an EMBL/GenBank/DDBJ whole genome shotgun (WGS) entry which is preliminary data.</text>
</comment>
<dbReference type="Proteomes" id="UP000224634">
    <property type="component" value="Unassembled WGS sequence"/>
</dbReference>
<evidence type="ECO:0000313" key="4">
    <source>
        <dbReference type="Proteomes" id="UP000224634"/>
    </source>
</evidence>
<organism evidence="3 4">
    <name type="scientific">Polytolypa hystricis (strain UAMH7299)</name>
    <dbReference type="NCBI Taxonomy" id="1447883"/>
    <lineage>
        <taxon>Eukaryota</taxon>
        <taxon>Fungi</taxon>
        <taxon>Dikarya</taxon>
        <taxon>Ascomycota</taxon>
        <taxon>Pezizomycotina</taxon>
        <taxon>Eurotiomycetes</taxon>
        <taxon>Eurotiomycetidae</taxon>
        <taxon>Onygenales</taxon>
        <taxon>Onygenales incertae sedis</taxon>
        <taxon>Polytolypa</taxon>
    </lineage>
</organism>
<dbReference type="OrthoDB" id="5338352at2759"/>
<keyword evidence="1" id="KW-0472">Membrane</keyword>
<protein>
    <recommendedName>
        <fullName evidence="2">Protein kinase domain-containing protein</fullName>
    </recommendedName>
</protein>
<dbReference type="InterPro" id="IPR000719">
    <property type="entry name" value="Prot_kinase_dom"/>
</dbReference>
<evidence type="ECO:0000256" key="1">
    <source>
        <dbReference type="SAM" id="Phobius"/>
    </source>
</evidence>
<accession>A0A2B7WYB4</accession>
<sequence length="219" mass="24469">MESSELLIEGKVSDLPWISRGVSGLVAKVSDSVALIRILQSFWGRMMITSALCYIHSHRVLQVDIGAHNVLLDWDDNVKLADFAGASLDGSEPQILCGIRAEHPAFPSSERPTVKTEIFSLGSLLYELETTRQPYHDKTDDEVEMLYCAGNFPDTGDLLLGQVITKCWMMEYKDAGDVLNDIKCIKGRSTVQMRKSHFILVLSLALVIYLARVRSLPRL</sequence>
<proteinExistence type="predicted"/>
<name>A0A2B7WYB4_POLH7</name>
<feature type="domain" description="Protein kinase" evidence="2">
    <location>
        <begin position="1"/>
        <end position="219"/>
    </location>
</feature>
<keyword evidence="4" id="KW-1185">Reference proteome</keyword>
<dbReference type="EMBL" id="PDNA01000232">
    <property type="protein sequence ID" value="PGH01796.1"/>
    <property type="molecule type" value="Genomic_DNA"/>
</dbReference>
<dbReference type="SUPFAM" id="SSF56112">
    <property type="entry name" value="Protein kinase-like (PK-like)"/>
    <property type="match status" value="1"/>
</dbReference>
<dbReference type="PROSITE" id="PS50011">
    <property type="entry name" value="PROTEIN_KINASE_DOM"/>
    <property type="match status" value="1"/>
</dbReference>